<evidence type="ECO:0000256" key="3">
    <source>
        <dbReference type="ARBA" id="ARBA00022491"/>
    </source>
</evidence>
<proteinExistence type="inferred from homology"/>
<dbReference type="InterPro" id="IPR011067">
    <property type="entry name" value="Plasmid_toxin/cell-grow_inhib"/>
</dbReference>
<gene>
    <name evidence="10" type="ORF">ACH50_01065</name>
    <name evidence="9" type="ORF">ACH50_15255</name>
</gene>
<name>A0A0J8VT64_9ENTR</name>
<keyword evidence="11" id="KW-1185">Reference proteome</keyword>
<dbReference type="Proteomes" id="UP000037315">
    <property type="component" value="Unassembled WGS sequence"/>
</dbReference>
<dbReference type="STRING" id="1121863.GCA_000621185_01523"/>
<protein>
    <recommendedName>
        <fullName evidence="2">Toxin CcdB</fullName>
    </recommendedName>
    <alternativeName>
        <fullName evidence="8">Cytotoxic protein CcdB</fullName>
    </alternativeName>
    <alternativeName>
        <fullName evidence="7">Protein LetD</fullName>
    </alternativeName>
</protein>
<evidence type="ECO:0000256" key="2">
    <source>
        <dbReference type="ARBA" id="ARBA00015075"/>
    </source>
</evidence>
<dbReference type="AlphaFoldDB" id="A0A0J8VT64"/>
<accession>A0A0J8VT64</accession>
<dbReference type="OrthoDB" id="9813510at2"/>
<keyword evidence="6" id="KW-0804">Transcription</keyword>
<dbReference type="EMBL" id="LFEJ01000002">
    <property type="protein sequence ID" value="KMV36653.1"/>
    <property type="molecule type" value="Genomic_DNA"/>
</dbReference>
<keyword evidence="3" id="KW-0678">Repressor</keyword>
<evidence type="ECO:0000313" key="10">
    <source>
        <dbReference type="EMBL" id="KMV36653.1"/>
    </source>
</evidence>
<dbReference type="GO" id="GO:0008657">
    <property type="term" value="F:DNA topoisomerase type II (double strand cut, ATP-hydrolyzing) inhibitor activity"/>
    <property type="evidence" value="ECO:0007669"/>
    <property type="project" value="InterPro"/>
</dbReference>
<comment type="caution">
    <text evidence="10">The sequence shown here is derived from an EMBL/GenBank/DDBJ whole genome shotgun (WGS) entry which is preliminary data.</text>
</comment>
<evidence type="ECO:0000256" key="6">
    <source>
        <dbReference type="ARBA" id="ARBA00023163"/>
    </source>
</evidence>
<dbReference type="GO" id="GO:0006276">
    <property type="term" value="P:plasmid maintenance"/>
    <property type="evidence" value="ECO:0007669"/>
    <property type="project" value="InterPro"/>
</dbReference>
<dbReference type="InterPro" id="IPR002712">
    <property type="entry name" value="CcdB"/>
</dbReference>
<dbReference type="SUPFAM" id="SSF50118">
    <property type="entry name" value="Cell growth inhibitor/plasmid maintenance toxic component"/>
    <property type="match status" value="1"/>
</dbReference>
<organism evidence="10 11">
    <name type="scientific">Franconibacter pulveris</name>
    <dbReference type="NCBI Taxonomy" id="435910"/>
    <lineage>
        <taxon>Bacteria</taxon>
        <taxon>Pseudomonadati</taxon>
        <taxon>Pseudomonadota</taxon>
        <taxon>Gammaproteobacteria</taxon>
        <taxon>Enterobacterales</taxon>
        <taxon>Enterobacteriaceae</taxon>
        <taxon>Franconibacter</taxon>
    </lineage>
</organism>
<dbReference type="Gene3D" id="2.30.30.110">
    <property type="match status" value="1"/>
</dbReference>
<dbReference type="RefSeq" id="WP_024557341.1">
    <property type="nucleotide sequence ID" value="NZ_LFEJ01000002.1"/>
</dbReference>
<dbReference type="EMBL" id="LFEJ01000019">
    <property type="protein sequence ID" value="KMV33694.1"/>
    <property type="molecule type" value="Genomic_DNA"/>
</dbReference>
<keyword evidence="4" id="KW-1277">Toxin-antitoxin system</keyword>
<sequence>MEQFRVYQNKGAGKHAYPYFINIQHPVANTLRHVLVVPVVDSRLLPAKPLSAKICPVVEIAGRAYVAMTPMMAGVPTKEVGGEVADFTHYRQPLRDAVDFLLNGY</sequence>
<evidence type="ECO:0000313" key="11">
    <source>
        <dbReference type="Proteomes" id="UP000037315"/>
    </source>
</evidence>
<keyword evidence="5" id="KW-0805">Transcription regulation</keyword>
<comment type="similarity">
    <text evidence="1">Belongs to the CcdB toxin family.</text>
</comment>
<evidence type="ECO:0000256" key="8">
    <source>
        <dbReference type="ARBA" id="ARBA00033135"/>
    </source>
</evidence>
<dbReference type="PATRIC" id="fig|1656095.3.peg.3384"/>
<evidence type="ECO:0000256" key="7">
    <source>
        <dbReference type="ARBA" id="ARBA00029628"/>
    </source>
</evidence>
<reference evidence="10 11" key="1">
    <citation type="submission" date="2015-06" db="EMBL/GenBank/DDBJ databases">
        <title>Genome sequencing of Cronobacter sp. strain DJ34 isolated from petroleum contaminated sludge of Duliajan Oil Fields, Assam, India.</title>
        <authorList>
            <person name="Pal S."/>
            <person name="Banerjee T.D."/>
            <person name="Roy A."/>
            <person name="Sar P."/>
            <person name="Kazy S.K."/>
        </authorList>
    </citation>
    <scope>NUCLEOTIDE SEQUENCE [LARGE SCALE GENOMIC DNA]</scope>
    <source>
        <strain evidence="10 11">DJ34</strain>
    </source>
</reference>
<evidence type="ECO:0000256" key="1">
    <source>
        <dbReference type="ARBA" id="ARBA00005230"/>
    </source>
</evidence>
<dbReference type="Pfam" id="PF01845">
    <property type="entry name" value="CcdB"/>
    <property type="match status" value="1"/>
</dbReference>
<evidence type="ECO:0000256" key="4">
    <source>
        <dbReference type="ARBA" id="ARBA00022649"/>
    </source>
</evidence>
<evidence type="ECO:0000256" key="5">
    <source>
        <dbReference type="ARBA" id="ARBA00023015"/>
    </source>
</evidence>
<evidence type="ECO:0000313" key="9">
    <source>
        <dbReference type="EMBL" id="KMV33694.1"/>
    </source>
</evidence>